<reference evidence="2" key="1">
    <citation type="submission" date="2023-02" db="EMBL/GenBank/DDBJ databases">
        <title>Kitasatospora phosalacinea NBRC 14627.</title>
        <authorList>
            <person name="Ichikawa N."/>
            <person name="Sato H."/>
            <person name="Tonouchi N."/>
        </authorList>
    </citation>
    <scope>NUCLEOTIDE SEQUENCE</scope>
    <source>
        <strain evidence="2">NBRC 14627</strain>
    </source>
</reference>
<evidence type="ECO:0008006" key="4">
    <source>
        <dbReference type="Google" id="ProtNLM"/>
    </source>
</evidence>
<accession>A0A9W6Q8C6</accession>
<keyword evidence="1" id="KW-0472">Membrane</keyword>
<dbReference type="AlphaFoldDB" id="A0A9W6Q8C6"/>
<feature type="transmembrane region" description="Helical" evidence="1">
    <location>
        <begin position="248"/>
        <end position="270"/>
    </location>
</feature>
<comment type="caution">
    <text evidence="2">The sequence shown here is derived from an EMBL/GenBank/DDBJ whole genome shotgun (WGS) entry which is preliminary data.</text>
</comment>
<keyword evidence="1" id="KW-1133">Transmembrane helix</keyword>
<feature type="transmembrane region" description="Helical" evidence="1">
    <location>
        <begin position="172"/>
        <end position="191"/>
    </location>
</feature>
<feature type="transmembrane region" description="Helical" evidence="1">
    <location>
        <begin position="203"/>
        <end position="227"/>
    </location>
</feature>
<feature type="transmembrane region" description="Helical" evidence="1">
    <location>
        <begin position="120"/>
        <end position="138"/>
    </location>
</feature>
<sequence>MADRPDPPGSSRPPRTTVAALAAALGYGTLQVRWALGGAPSFGRLGTDLLVVPRWGAVALCAAAALLAHGLHRARRHRPALVAAAAAVAAGLLLACPFLLLDVVGGLLPGLHLPHSAAGFLSRAGCAATAVLLAAAALDHRRRLHGDCLRCGRTGGPHDPGARTRTPSWARWAAYGAVASCWLRILAQYGLGFGDPGPLGTAGAVSLAAFETGFVLAGTALPLSLVHRWGRDVPRRVPLLGGRRVPRWLLLGPAAAVSAGLLVYFGVGIGQLVGETLHPVPQPGDLPLSFLWVAMPAYWLWGLGLGTAALAYGRATRPPCRTCGR</sequence>
<protein>
    <recommendedName>
        <fullName evidence="4">DUF3995 domain-containing protein</fullName>
    </recommendedName>
</protein>
<dbReference type="Proteomes" id="UP001165041">
    <property type="component" value="Unassembled WGS sequence"/>
</dbReference>
<dbReference type="RefSeq" id="WP_285735829.1">
    <property type="nucleotide sequence ID" value="NZ_BSSA01000006.1"/>
</dbReference>
<feature type="transmembrane region" description="Helical" evidence="1">
    <location>
        <begin position="290"/>
        <end position="312"/>
    </location>
</feature>
<feature type="transmembrane region" description="Helical" evidence="1">
    <location>
        <begin position="80"/>
        <end position="100"/>
    </location>
</feature>
<evidence type="ECO:0000256" key="1">
    <source>
        <dbReference type="SAM" id="Phobius"/>
    </source>
</evidence>
<dbReference type="EMBL" id="BSSA01000006">
    <property type="protein sequence ID" value="GLW69972.1"/>
    <property type="molecule type" value="Genomic_DNA"/>
</dbReference>
<evidence type="ECO:0000313" key="3">
    <source>
        <dbReference type="Proteomes" id="UP001165041"/>
    </source>
</evidence>
<name>A0A9W6Q8C6_9ACTN</name>
<organism evidence="2 3">
    <name type="scientific">Kitasatospora phosalacinea</name>
    <dbReference type="NCBI Taxonomy" id="2065"/>
    <lineage>
        <taxon>Bacteria</taxon>
        <taxon>Bacillati</taxon>
        <taxon>Actinomycetota</taxon>
        <taxon>Actinomycetes</taxon>
        <taxon>Kitasatosporales</taxon>
        <taxon>Streptomycetaceae</taxon>
        <taxon>Kitasatospora</taxon>
    </lineage>
</organism>
<keyword evidence="1" id="KW-0812">Transmembrane</keyword>
<gene>
    <name evidence="2" type="ORF">Kpho02_22710</name>
</gene>
<feature type="transmembrane region" description="Helical" evidence="1">
    <location>
        <begin position="49"/>
        <end position="68"/>
    </location>
</feature>
<evidence type="ECO:0000313" key="2">
    <source>
        <dbReference type="EMBL" id="GLW69972.1"/>
    </source>
</evidence>
<proteinExistence type="predicted"/>